<evidence type="ECO:0000256" key="1">
    <source>
        <dbReference type="SAM" id="SignalP"/>
    </source>
</evidence>
<evidence type="ECO:0008006" key="4">
    <source>
        <dbReference type="Google" id="ProtNLM"/>
    </source>
</evidence>
<feature type="chain" id="PRO_5013167600" description="LTXXQ motif family protein" evidence="1">
    <location>
        <begin position="21"/>
        <end position="223"/>
    </location>
</feature>
<accession>A0A239LZZ2</accession>
<feature type="signal peptide" evidence="1">
    <location>
        <begin position="1"/>
        <end position="20"/>
    </location>
</feature>
<keyword evidence="3" id="KW-1185">Reference proteome</keyword>
<reference evidence="2 3" key="1">
    <citation type="submission" date="2017-06" db="EMBL/GenBank/DDBJ databases">
        <authorList>
            <person name="Kim H.J."/>
            <person name="Triplett B.A."/>
        </authorList>
    </citation>
    <scope>NUCLEOTIDE SEQUENCE [LARGE SCALE GENOMIC DNA]</scope>
    <source>
        <strain evidence="2 3">U15</strain>
    </source>
</reference>
<gene>
    <name evidence="2" type="ORF">SAMN06265795_12819</name>
</gene>
<proteinExistence type="predicted"/>
<organism evidence="2 3">
    <name type="scientific">Noviherbaspirillum humi</name>
    <dbReference type="NCBI Taxonomy" id="1688639"/>
    <lineage>
        <taxon>Bacteria</taxon>
        <taxon>Pseudomonadati</taxon>
        <taxon>Pseudomonadota</taxon>
        <taxon>Betaproteobacteria</taxon>
        <taxon>Burkholderiales</taxon>
        <taxon>Oxalobacteraceae</taxon>
        <taxon>Noviherbaspirillum</taxon>
    </lineage>
</organism>
<evidence type="ECO:0000313" key="2">
    <source>
        <dbReference type="EMBL" id="SNT35458.1"/>
    </source>
</evidence>
<dbReference type="EMBL" id="FZOT01000028">
    <property type="protein sequence ID" value="SNT35458.1"/>
    <property type="molecule type" value="Genomic_DNA"/>
</dbReference>
<sequence>MKRAFVVASLVLCFMAPAAAVGPLASIVIGYVKQALKEKVIAYAKEQASGFIGDSLAGVPGASMLGLVPGMAGLAPRPGMPAEATAALKAAGFYDTSAKPLSDAEWDEYEQTISMMAKAGGMEDDDVPDVKRMRTMTASMPQMSGMLRMQLQQFREMKAEQARMREAYAQMPEAERQEVVAELVKNFREQPPEVQPNAMKVLESDALGLPEDLRRRLLAVLKA</sequence>
<dbReference type="AlphaFoldDB" id="A0A239LZZ2"/>
<name>A0A239LZZ2_9BURK</name>
<keyword evidence="1" id="KW-0732">Signal</keyword>
<dbReference type="Proteomes" id="UP000198284">
    <property type="component" value="Unassembled WGS sequence"/>
</dbReference>
<dbReference type="RefSeq" id="WP_089401704.1">
    <property type="nucleotide sequence ID" value="NZ_FZOT01000028.1"/>
</dbReference>
<protein>
    <recommendedName>
        <fullName evidence="4">LTXXQ motif family protein</fullName>
    </recommendedName>
</protein>
<dbReference type="OrthoDB" id="9152046at2"/>
<evidence type="ECO:0000313" key="3">
    <source>
        <dbReference type="Proteomes" id="UP000198284"/>
    </source>
</evidence>